<dbReference type="OrthoDB" id="3690291at2759"/>
<organism evidence="3 4">
    <name type="scientific">Didymella pomorum</name>
    <dbReference type="NCBI Taxonomy" id="749634"/>
    <lineage>
        <taxon>Eukaryota</taxon>
        <taxon>Fungi</taxon>
        <taxon>Dikarya</taxon>
        <taxon>Ascomycota</taxon>
        <taxon>Pezizomycotina</taxon>
        <taxon>Dothideomycetes</taxon>
        <taxon>Pleosporomycetidae</taxon>
        <taxon>Pleosporales</taxon>
        <taxon>Pleosporineae</taxon>
        <taxon>Didymellaceae</taxon>
        <taxon>Didymella</taxon>
    </lineage>
</organism>
<evidence type="ECO:0000256" key="1">
    <source>
        <dbReference type="SAM" id="Coils"/>
    </source>
</evidence>
<accession>A0A9W8ZEF3</accession>
<dbReference type="AlphaFoldDB" id="A0A9W8ZEF3"/>
<feature type="compositionally biased region" description="Basic and acidic residues" evidence="2">
    <location>
        <begin position="92"/>
        <end position="104"/>
    </location>
</feature>
<evidence type="ECO:0000313" key="4">
    <source>
        <dbReference type="Proteomes" id="UP001140510"/>
    </source>
</evidence>
<proteinExistence type="predicted"/>
<feature type="region of interest" description="Disordered" evidence="2">
    <location>
        <begin position="83"/>
        <end position="104"/>
    </location>
</feature>
<reference evidence="3" key="1">
    <citation type="submission" date="2022-10" db="EMBL/GenBank/DDBJ databases">
        <title>Tapping the CABI collections for fungal endophytes: first genome assemblies for Collariella, Neodidymelliopsis, Ascochyta clinopodiicola, Didymella pomorum, Didymosphaeria variabile, Neocosmospora piperis and Neocucurbitaria cava.</title>
        <authorList>
            <person name="Hill R."/>
        </authorList>
    </citation>
    <scope>NUCLEOTIDE SEQUENCE</scope>
    <source>
        <strain evidence="3">IMI 355091</strain>
    </source>
</reference>
<keyword evidence="1" id="KW-0175">Coiled coil</keyword>
<evidence type="ECO:0000256" key="2">
    <source>
        <dbReference type="SAM" id="MobiDB-lite"/>
    </source>
</evidence>
<protein>
    <submittedName>
        <fullName evidence="3">Uncharacterized protein</fullName>
    </submittedName>
</protein>
<evidence type="ECO:0000313" key="3">
    <source>
        <dbReference type="EMBL" id="KAJ4404428.1"/>
    </source>
</evidence>
<name>A0A9W8ZEF3_9PLEO</name>
<comment type="caution">
    <text evidence="3">The sequence shown here is derived from an EMBL/GenBank/DDBJ whole genome shotgun (WGS) entry which is preliminary data.</text>
</comment>
<feature type="coiled-coil region" evidence="1">
    <location>
        <begin position="2"/>
        <end position="29"/>
    </location>
</feature>
<sequence length="104" mass="11975">MSEAIESSLRQATAELEALEKEKNAIVQADADRYDFSEWLSRAGWARHLKGLKRDWLLEMARKPTPKERGLFNTYRAGRSCASDGYMPDLPHQNHYEDDAVEPH</sequence>
<dbReference type="EMBL" id="JAPEVA010000043">
    <property type="protein sequence ID" value="KAJ4404428.1"/>
    <property type="molecule type" value="Genomic_DNA"/>
</dbReference>
<dbReference type="Proteomes" id="UP001140510">
    <property type="component" value="Unassembled WGS sequence"/>
</dbReference>
<gene>
    <name evidence="3" type="ORF">N0V91_005949</name>
</gene>
<keyword evidence="4" id="KW-1185">Reference proteome</keyword>